<reference evidence="7" key="1">
    <citation type="submission" date="2021-01" db="EMBL/GenBank/DDBJ databases">
        <title>Metabolic potential, ecology and presence of endohyphal bacteria is reflected in genomic diversity of Mucoromycotina.</title>
        <authorList>
            <person name="Muszewska A."/>
            <person name="Okrasinska A."/>
            <person name="Steczkiewicz K."/>
            <person name="Drgas O."/>
            <person name="Orlowska M."/>
            <person name="Perlinska-Lenart U."/>
            <person name="Aleksandrzak-Piekarczyk T."/>
            <person name="Szatraj K."/>
            <person name="Zielenkiewicz U."/>
            <person name="Pilsyk S."/>
            <person name="Malc E."/>
            <person name="Mieczkowski P."/>
            <person name="Kruszewska J.S."/>
            <person name="Biernat P."/>
            <person name="Pawlowska J."/>
        </authorList>
    </citation>
    <scope>NUCLEOTIDE SEQUENCE</scope>
    <source>
        <strain evidence="7">WA0000018081</strain>
    </source>
</reference>
<protein>
    <recommendedName>
        <fullName evidence="6">WW domain-containing protein</fullName>
    </recommendedName>
</protein>
<dbReference type="Gene3D" id="2.20.70.10">
    <property type="match status" value="1"/>
</dbReference>
<dbReference type="PANTHER" id="PTHR17616:SF8">
    <property type="entry name" value="TRANSCRIPTIONAL COACTIVATOR YORKIE"/>
    <property type="match status" value="1"/>
</dbReference>
<evidence type="ECO:0000256" key="3">
    <source>
        <dbReference type="ARBA" id="ARBA00022490"/>
    </source>
</evidence>
<dbReference type="InterPro" id="IPR051583">
    <property type="entry name" value="YAP1"/>
</dbReference>
<evidence type="ECO:0000313" key="7">
    <source>
        <dbReference type="EMBL" id="KAG2230870.1"/>
    </source>
</evidence>
<dbReference type="InterPro" id="IPR036020">
    <property type="entry name" value="WW_dom_sf"/>
</dbReference>
<evidence type="ECO:0000256" key="4">
    <source>
        <dbReference type="ARBA" id="ARBA00023242"/>
    </source>
</evidence>
<dbReference type="PANTHER" id="PTHR17616">
    <property type="entry name" value="YES-ASSOCIATED PROTEIN YAP1 FAMILY MEMBER"/>
    <property type="match status" value="1"/>
</dbReference>
<dbReference type="GO" id="GO:0045944">
    <property type="term" value="P:positive regulation of transcription by RNA polymerase II"/>
    <property type="evidence" value="ECO:0007669"/>
    <property type="project" value="TreeGrafter"/>
</dbReference>
<dbReference type="PRINTS" id="PR00403">
    <property type="entry name" value="WWDOMAIN"/>
</dbReference>
<comment type="subcellular location">
    <subcellularLocation>
        <location evidence="2">Cytoplasm</location>
    </subcellularLocation>
    <subcellularLocation>
        <location evidence="1">Nucleus</location>
    </subcellularLocation>
</comment>
<dbReference type="FunFam" id="2.20.70.10:FF:000017">
    <property type="entry name" value="E3 ubiquitin-protein ligase"/>
    <property type="match status" value="1"/>
</dbReference>
<comment type="caution">
    <text evidence="7">The sequence shown here is derived from an EMBL/GenBank/DDBJ whole genome shotgun (WGS) entry which is preliminary data.</text>
</comment>
<proteinExistence type="predicted"/>
<gene>
    <name evidence="7" type="ORF">INT48_003033</name>
</gene>
<dbReference type="CDD" id="cd00201">
    <property type="entry name" value="WW"/>
    <property type="match status" value="1"/>
</dbReference>
<keyword evidence="4" id="KW-0539">Nucleus</keyword>
<dbReference type="SUPFAM" id="SSF51045">
    <property type="entry name" value="WW domain"/>
    <property type="match status" value="1"/>
</dbReference>
<keyword evidence="8" id="KW-1185">Reference proteome</keyword>
<dbReference type="SMART" id="SM00456">
    <property type="entry name" value="WW"/>
    <property type="match status" value="1"/>
</dbReference>
<keyword evidence="3" id="KW-0963">Cytoplasm</keyword>
<dbReference type="InterPro" id="IPR001202">
    <property type="entry name" value="WW_dom"/>
</dbReference>
<dbReference type="PROSITE" id="PS01159">
    <property type="entry name" value="WW_DOMAIN_1"/>
    <property type="match status" value="1"/>
</dbReference>
<evidence type="ECO:0000259" key="6">
    <source>
        <dbReference type="PROSITE" id="PS50020"/>
    </source>
</evidence>
<feature type="domain" description="WW" evidence="6">
    <location>
        <begin position="3"/>
        <end position="36"/>
    </location>
</feature>
<evidence type="ECO:0000256" key="5">
    <source>
        <dbReference type="SAM" id="MobiDB-lite"/>
    </source>
</evidence>
<dbReference type="Proteomes" id="UP000613177">
    <property type="component" value="Unassembled WGS sequence"/>
</dbReference>
<dbReference type="GO" id="GO:0005634">
    <property type="term" value="C:nucleus"/>
    <property type="evidence" value="ECO:0007669"/>
    <property type="project" value="UniProtKB-SubCell"/>
</dbReference>
<name>A0A8H7VRY5_9FUNG</name>
<evidence type="ECO:0000313" key="8">
    <source>
        <dbReference type="Proteomes" id="UP000613177"/>
    </source>
</evidence>
<evidence type="ECO:0000256" key="1">
    <source>
        <dbReference type="ARBA" id="ARBA00004123"/>
    </source>
</evidence>
<dbReference type="GO" id="GO:0035329">
    <property type="term" value="P:hippo signaling"/>
    <property type="evidence" value="ECO:0007669"/>
    <property type="project" value="TreeGrafter"/>
</dbReference>
<organism evidence="7 8">
    <name type="scientific">Thamnidium elegans</name>
    <dbReference type="NCBI Taxonomy" id="101142"/>
    <lineage>
        <taxon>Eukaryota</taxon>
        <taxon>Fungi</taxon>
        <taxon>Fungi incertae sedis</taxon>
        <taxon>Mucoromycota</taxon>
        <taxon>Mucoromycotina</taxon>
        <taxon>Mucoromycetes</taxon>
        <taxon>Mucorales</taxon>
        <taxon>Mucorineae</taxon>
        <taxon>Mucoraceae</taxon>
        <taxon>Thamnidium</taxon>
    </lineage>
</organism>
<feature type="region of interest" description="Disordered" evidence="5">
    <location>
        <begin position="55"/>
        <end position="89"/>
    </location>
</feature>
<dbReference type="GO" id="GO:0005737">
    <property type="term" value="C:cytoplasm"/>
    <property type="evidence" value="ECO:0007669"/>
    <property type="project" value="UniProtKB-SubCell"/>
</dbReference>
<dbReference type="Pfam" id="PF00397">
    <property type="entry name" value="WW"/>
    <property type="match status" value="1"/>
</dbReference>
<feature type="compositionally biased region" description="Polar residues" evidence="5">
    <location>
        <begin position="55"/>
        <end position="70"/>
    </location>
</feature>
<evidence type="ECO:0000256" key="2">
    <source>
        <dbReference type="ARBA" id="ARBA00004496"/>
    </source>
</evidence>
<accession>A0A8H7VRY5</accession>
<dbReference type="EMBL" id="JAEPRE010000179">
    <property type="protein sequence ID" value="KAG2230870.1"/>
    <property type="molecule type" value="Genomic_DNA"/>
</dbReference>
<dbReference type="AlphaFoldDB" id="A0A8H7VRY5"/>
<dbReference type="PROSITE" id="PS50020">
    <property type="entry name" value="WW_DOMAIN_2"/>
    <property type="match status" value="1"/>
</dbReference>
<feature type="region of interest" description="Disordered" evidence="5">
    <location>
        <begin position="103"/>
        <end position="124"/>
    </location>
</feature>
<dbReference type="GO" id="GO:0003713">
    <property type="term" value="F:transcription coactivator activity"/>
    <property type="evidence" value="ECO:0007669"/>
    <property type="project" value="TreeGrafter"/>
</dbReference>
<sequence length="202" mass="22165">MSAPLPPGWEARQAPNGQYYFIDHNTETTTWEDPRRFTPPPLNYVAPQQGYSGYTPSFRQPVSPQTNYQQAGYAPQPGYQPGYASPGYTPEAYPPPPVYQPLPQGYQHPPQGYPPPPAGYRHRHNPLAGVSSGLKMVGGLAAAGIAGLAMHEFDEHEQEKGEIKALEAEEAYQTDNFGMTEDVIETGPFGETVISKDVDKSE</sequence>